<evidence type="ECO:0000313" key="4">
    <source>
        <dbReference type="Proteomes" id="UP001195769"/>
    </source>
</evidence>
<proteinExistence type="predicted"/>
<evidence type="ECO:0000256" key="1">
    <source>
        <dbReference type="ARBA" id="ARBA00004123"/>
    </source>
</evidence>
<evidence type="ECO:0000256" key="2">
    <source>
        <dbReference type="ARBA" id="ARBA00023242"/>
    </source>
</evidence>
<dbReference type="PANTHER" id="PTHR37534:SF20">
    <property type="entry name" value="PRO1A C6 ZINK-FINGER PROTEIN"/>
    <property type="match status" value="1"/>
</dbReference>
<comment type="caution">
    <text evidence="3">The sequence shown here is derived from an EMBL/GenBank/DDBJ whole genome shotgun (WGS) entry which is preliminary data.</text>
</comment>
<dbReference type="EMBL" id="JABBWK010000007">
    <property type="protein sequence ID" value="KAG1905428.1"/>
    <property type="molecule type" value="Genomic_DNA"/>
</dbReference>
<dbReference type="AlphaFoldDB" id="A0AAD4HQN0"/>
<keyword evidence="2" id="KW-0539">Nucleus</keyword>
<dbReference type="Pfam" id="PF11951">
    <property type="entry name" value="Fungal_trans_2"/>
    <property type="match status" value="1"/>
</dbReference>
<organism evidence="3 4">
    <name type="scientific">Suillus fuscotomentosus</name>
    <dbReference type="NCBI Taxonomy" id="1912939"/>
    <lineage>
        <taxon>Eukaryota</taxon>
        <taxon>Fungi</taxon>
        <taxon>Dikarya</taxon>
        <taxon>Basidiomycota</taxon>
        <taxon>Agaricomycotina</taxon>
        <taxon>Agaricomycetes</taxon>
        <taxon>Agaricomycetidae</taxon>
        <taxon>Boletales</taxon>
        <taxon>Suillineae</taxon>
        <taxon>Suillaceae</taxon>
        <taxon>Suillus</taxon>
    </lineage>
</organism>
<gene>
    <name evidence="3" type="ORF">F5891DRAFT_689769</name>
</gene>
<reference evidence="3" key="1">
    <citation type="journal article" date="2020" name="New Phytol.">
        <title>Comparative genomics reveals dynamic genome evolution in host specialist ectomycorrhizal fungi.</title>
        <authorList>
            <person name="Lofgren L.A."/>
            <person name="Nguyen N.H."/>
            <person name="Vilgalys R."/>
            <person name="Ruytinx J."/>
            <person name="Liao H.L."/>
            <person name="Branco S."/>
            <person name="Kuo A."/>
            <person name="LaButti K."/>
            <person name="Lipzen A."/>
            <person name="Andreopoulos W."/>
            <person name="Pangilinan J."/>
            <person name="Riley R."/>
            <person name="Hundley H."/>
            <person name="Na H."/>
            <person name="Barry K."/>
            <person name="Grigoriev I.V."/>
            <person name="Stajich J.E."/>
            <person name="Kennedy P.G."/>
        </authorList>
    </citation>
    <scope>NUCLEOTIDE SEQUENCE</scope>
    <source>
        <strain evidence="3">FC203</strain>
    </source>
</reference>
<dbReference type="Proteomes" id="UP001195769">
    <property type="component" value="Unassembled WGS sequence"/>
</dbReference>
<protein>
    <submittedName>
        <fullName evidence="3">Fungal-specific transcription factor domain-containing protein</fullName>
    </submittedName>
</protein>
<evidence type="ECO:0000313" key="3">
    <source>
        <dbReference type="EMBL" id="KAG1905428.1"/>
    </source>
</evidence>
<dbReference type="GO" id="GO:0005634">
    <property type="term" value="C:nucleus"/>
    <property type="evidence" value="ECO:0007669"/>
    <property type="project" value="UniProtKB-SubCell"/>
</dbReference>
<dbReference type="InterPro" id="IPR021858">
    <property type="entry name" value="Fun_TF"/>
</dbReference>
<accession>A0AAD4HQN0</accession>
<sequence>MLPRPHTSELSSMYNAHWSDDDDENYTVIPAGYRLPASVSPIHQNWIDLNSYQNLLHYYMTHVLPIQFSHADGSVDAIIWNLIHSSHAAREAVCLFADLHRRSTQGGPIGYSAPEDRDVHRRIQGAIEPVTEGDAFASLCMISYCLFSGGQGQWQAFLDSACQFSLASLKQNPSSPASALISCTDSMRFIIKTSMWYDVLASVTLIRRPMFEVLRILSDPSGTALTDGRPELSMINIMGCETRNIVALAEIADLACWKEEVRCTGSLSVPELVRRGQLIETVLKTTNDDDHPHPTETEKSRLRRLTSAVFRMSALVYLHSVLSGDYPLCPEIMDSVTETAMCLRHAEDVSAGIAPHVLHSMVFNICVCGCLTDDPQFRDYFLQLLQGQQMQTAGNCALICDLVRRVWASREGGMPVDWRVVMRDMLLV</sequence>
<keyword evidence="4" id="KW-1185">Reference proteome</keyword>
<dbReference type="PANTHER" id="PTHR37534">
    <property type="entry name" value="TRANSCRIPTIONAL ACTIVATOR PROTEIN UGA3"/>
    <property type="match status" value="1"/>
</dbReference>
<dbReference type="RefSeq" id="XP_041231003.1">
    <property type="nucleotide sequence ID" value="XM_041372808.1"/>
</dbReference>
<dbReference type="GeneID" id="64667106"/>
<comment type="subcellular location">
    <subcellularLocation>
        <location evidence="1">Nucleus</location>
    </subcellularLocation>
</comment>
<name>A0AAD4HQN0_9AGAM</name>